<dbReference type="PANTHER" id="PTHR42910:SF1">
    <property type="entry name" value="MAJOR FACILITATOR SUPERFAMILY (MFS) PROFILE DOMAIN-CONTAINING PROTEIN"/>
    <property type="match status" value="1"/>
</dbReference>
<comment type="caution">
    <text evidence="8">The sequence shown here is derived from an EMBL/GenBank/DDBJ whole genome shotgun (WGS) entry which is preliminary data.</text>
</comment>
<evidence type="ECO:0000256" key="4">
    <source>
        <dbReference type="ARBA" id="ARBA00023136"/>
    </source>
</evidence>
<comment type="subcellular location">
    <subcellularLocation>
        <location evidence="1">Cell membrane</location>
        <topology evidence="1">Multi-pass membrane protein</topology>
    </subcellularLocation>
</comment>
<dbReference type="PROSITE" id="PS50850">
    <property type="entry name" value="MFS"/>
    <property type="match status" value="1"/>
</dbReference>
<feature type="transmembrane region" description="Helical" evidence="6">
    <location>
        <begin position="327"/>
        <end position="344"/>
    </location>
</feature>
<evidence type="ECO:0000313" key="9">
    <source>
        <dbReference type="Proteomes" id="UP000653411"/>
    </source>
</evidence>
<evidence type="ECO:0000256" key="6">
    <source>
        <dbReference type="SAM" id="Phobius"/>
    </source>
</evidence>
<evidence type="ECO:0000313" key="8">
    <source>
        <dbReference type="EMBL" id="GGN00084.1"/>
    </source>
</evidence>
<feature type="transmembrane region" description="Helical" evidence="6">
    <location>
        <begin position="414"/>
        <end position="432"/>
    </location>
</feature>
<feature type="region of interest" description="Disordered" evidence="5">
    <location>
        <begin position="25"/>
        <end position="46"/>
    </location>
</feature>
<accession>A0A917XA72</accession>
<dbReference type="GO" id="GO:0005886">
    <property type="term" value="C:plasma membrane"/>
    <property type="evidence" value="ECO:0007669"/>
    <property type="project" value="UniProtKB-SubCell"/>
</dbReference>
<proteinExistence type="predicted"/>
<dbReference type="AlphaFoldDB" id="A0A917XA72"/>
<keyword evidence="2 6" id="KW-0812">Transmembrane</keyword>
<keyword evidence="3 6" id="KW-1133">Transmembrane helix</keyword>
<dbReference type="SUPFAM" id="SSF103473">
    <property type="entry name" value="MFS general substrate transporter"/>
    <property type="match status" value="1"/>
</dbReference>
<feature type="compositionally biased region" description="Low complexity" evidence="5">
    <location>
        <begin position="25"/>
        <end position="41"/>
    </location>
</feature>
<reference evidence="8" key="2">
    <citation type="submission" date="2020-09" db="EMBL/GenBank/DDBJ databases">
        <authorList>
            <person name="Sun Q."/>
            <person name="Zhou Y."/>
        </authorList>
    </citation>
    <scope>NUCLEOTIDE SEQUENCE</scope>
    <source>
        <strain evidence="8">CGMCC 4.7110</strain>
    </source>
</reference>
<dbReference type="EMBL" id="BMML01000004">
    <property type="protein sequence ID" value="GGN00084.1"/>
    <property type="molecule type" value="Genomic_DNA"/>
</dbReference>
<keyword evidence="4 6" id="KW-0472">Membrane</keyword>
<sequence length="452" mass="46591">MTDIRNHRRAQGSILDGRVLVEGESNVSGEEGPVSQSSSEIRSPRREAAAEAAHGVPGWLIALFAVASGMTVANLYYAQPLLSELRGVFHIGEATAGLLITLTQVGYVIGMVFLVPLGDRLEKRSLVTALLAVTTLALVAAGLATGFPMLLAASLVSGATSVVAQILVPFAASLAPDHARGRVVGRVMSGLLTGILLSRTLSSLVSGVAGWRVVYLGSAVLMTLLAVALRLALPKQAPTTSVPYHHVLRSTAALVRTHPALLRRGLYQAAMFGAFSAFWTTVSYVLTGPRFHYSAVGVGVFALVGAAGAAVAPLAGRWADRGLTRPVTGAAFGVAALAFAIAGLGQHSVVLIALAAVALDMAVQTSLILGQHTVYQLDPLARARLNSAFIAMFFVGGALGSQLGSVAFRAGGWGAVSVLGAALPVLGLLYWLTERRSRAARPAPGDGAGEAA</sequence>
<feature type="transmembrane region" description="Helical" evidence="6">
    <location>
        <begin position="150"/>
        <end position="171"/>
    </location>
</feature>
<evidence type="ECO:0000259" key="7">
    <source>
        <dbReference type="PROSITE" id="PS50850"/>
    </source>
</evidence>
<feature type="transmembrane region" description="Helical" evidence="6">
    <location>
        <begin position="389"/>
        <end position="408"/>
    </location>
</feature>
<protein>
    <submittedName>
        <fullName evidence="8">MFS transporter</fullName>
    </submittedName>
</protein>
<feature type="transmembrane region" description="Helical" evidence="6">
    <location>
        <begin position="183"/>
        <end position="201"/>
    </location>
</feature>
<dbReference type="InterPro" id="IPR036259">
    <property type="entry name" value="MFS_trans_sf"/>
</dbReference>
<reference evidence="8" key="1">
    <citation type="journal article" date="2014" name="Int. J. Syst. Evol. Microbiol.">
        <title>Complete genome sequence of Corynebacterium casei LMG S-19264T (=DSM 44701T), isolated from a smear-ripened cheese.</title>
        <authorList>
            <consortium name="US DOE Joint Genome Institute (JGI-PGF)"/>
            <person name="Walter F."/>
            <person name="Albersmeier A."/>
            <person name="Kalinowski J."/>
            <person name="Ruckert C."/>
        </authorList>
    </citation>
    <scope>NUCLEOTIDE SEQUENCE</scope>
    <source>
        <strain evidence="8">CGMCC 4.7110</strain>
    </source>
</reference>
<name>A0A917XA72_9ACTN</name>
<evidence type="ECO:0000256" key="1">
    <source>
        <dbReference type="ARBA" id="ARBA00004651"/>
    </source>
</evidence>
<dbReference type="Pfam" id="PF07690">
    <property type="entry name" value="MFS_1"/>
    <property type="match status" value="1"/>
</dbReference>
<evidence type="ECO:0000256" key="2">
    <source>
        <dbReference type="ARBA" id="ARBA00022692"/>
    </source>
</evidence>
<feature type="domain" description="Major facilitator superfamily (MFS) profile" evidence="7">
    <location>
        <begin position="60"/>
        <end position="438"/>
    </location>
</feature>
<feature type="transmembrane region" description="Helical" evidence="6">
    <location>
        <begin position="350"/>
        <end position="369"/>
    </location>
</feature>
<dbReference type="GO" id="GO:0022857">
    <property type="term" value="F:transmembrane transporter activity"/>
    <property type="evidence" value="ECO:0007669"/>
    <property type="project" value="InterPro"/>
</dbReference>
<dbReference type="Proteomes" id="UP000653411">
    <property type="component" value="Unassembled WGS sequence"/>
</dbReference>
<dbReference type="InterPro" id="IPR020846">
    <property type="entry name" value="MFS_dom"/>
</dbReference>
<dbReference type="CDD" id="cd17324">
    <property type="entry name" value="MFS_NepI_like"/>
    <property type="match status" value="1"/>
</dbReference>
<feature type="transmembrane region" description="Helical" evidence="6">
    <location>
        <begin position="126"/>
        <end position="144"/>
    </location>
</feature>
<organism evidence="8 9">
    <name type="scientific">Streptomyces fuscichromogenes</name>
    <dbReference type="NCBI Taxonomy" id="1324013"/>
    <lineage>
        <taxon>Bacteria</taxon>
        <taxon>Bacillati</taxon>
        <taxon>Actinomycetota</taxon>
        <taxon>Actinomycetes</taxon>
        <taxon>Kitasatosporales</taxon>
        <taxon>Streptomycetaceae</taxon>
        <taxon>Streptomyces</taxon>
    </lineage>
</organism>
<evidence type="ECO:0000256" key="3">
    <source>
        <dbReference type="ARBA" id="ARBA00022989"/>
    </source>
</evidence>
<keyword evidence="9" id="KW-1185">Reference proteome</keyword>
<dbReference type="InterPro" id="IPR011701">
    <property type="entry name" value="MFS"/>
</dbReference>
<feature type="transmembrane region" description="Helical" evidence="6">
    <location>
        <begin position="213"/>
        <end position="233"/>
    </location>
</feature>
<dbReference type="PANTHER" id="PTHR42910">
    <property type="entry name" value="TRANSPORTER SCO4007-RELATED"/>
    <property type="match status" value="1"/>
</dbReference>
<feature type="transmembrane region" description="Helical" evidence="6">
    <location>
        <begin position="96"/>
        <end position="114"/>
    </location>
</feature>
<feature type="transmembrane region" description="Helical" evidence="6">
    <location>
        <begin position="292"/>
        <end position="315"/>
    </location>
</feature>
<feature type="transmembrane region" description="Helical" evidence="6">
    <location>
        <begin position="52"/>
        <end position="76"/>
    </location>
</feature>
<gene>
    <name evidence="8" type="ORF">GCM10011578_021660</name>
</gene>
<feature type="transmembrane region" description="Helical" evidence="6">
    <location>
        <begin position="266"/>
        <end position="286"/>
    </location>
</feature>
<evidence type="ECO:0000256" key="5">
    <source>
        <dbReference type="SAM" id="MobiDB-lite"/>
    </source>
</evidence>
<dbReference type="Gene3D" id="1.20.1250.20">
    <property type="entry name" value="MFS general substrate transporter like domains"/>
    <property type="match status" value="1"/>
</dbReference>
<dbReference type="RefSeq" id="WP_189262416.1">
    <property type="nucleotide sequence ID" value="NZ_BMML01000004.1"/>
</dbReference>